<dbReference type="OrthoDB" id="5598268at2759"/>
<feature type="compositionally biased region" description="Polar residues" evidence="5">
    <location>
        <begin position="341"/>
        <end position="350"/>
    </location>
</feature>
<evidence type="ECO:0000256" key="5">
    <source>
        <dbReference type="SAM" id="MobiDB-lite"/>
    </source>
</evidence>
<dbReference type="GO" id="GO:0005634">
    <property type="term" value="C:nucleus"/>
    <property type="evidence" value="ECO:0007669"/>
    <property type="project" value="UniProtKB-SubCell"/>
</dbReference>
<keyword evidence="9" id="KW-1185">Reference proteome</keyword>
<accession>A0A0C2WVF9</accession>
<comment type="subcellular location">
    <subcellularLocation>
        <location evidence="1">Nucleus</location>
    </subcellularLocation>
</comment>
<dbReference type="GO" id="GO:0006384">
    <property type="term" value="P:transcription initiation at RNA polymerase III promoter"/>
    <property type="evidence" value="ECO:0007669"/>
    <property type="project" value="InterPro"/>
</dbReference>
<dbReference type="EMBL" id="KN818240">
    <property type="protein sequence ID" value="KIL65762.1"/>
    <property type="molecule type" value="Genomic_DNA"/>
</dbReference>
<protein>
    <submittedName>
        <fullName evidence="8">Uncharacterized protein</fullName>
    </submittedName>
</protein>
<evidence type="ECO:0000256" key="1">
    <source>
        <dbReference type="ARBA" id="ARBA00004123"/>
    </source>
</evidence>
<organism evidence="8 9">
    <name type="scientific">Amanita muscaria (strain Koide BX008)</name>
    <dbReference type="NCBI Taxonomy" id="946122"/>
    <lineage>
        <taxon>Eukaryota</taxon>
        <taxon>Fungi</taxon>
        <taxon>Dikarya</taxon>
        <taxon>Basidiomycota</taxon>
        <taxon>Agaricomycotina</taxon>
        <taxon>Agaricomycetes</taxon>
        <taxon>Agaricomycetidae</taxon>
        <taxon>Agaricales</taxon>
        <taxon>Pluteineae</taxon>
        <taxon>Amanitaceae</taxon>
        <taxon>Amanita</taxon>
    </lineage>
</organism>
<dbReference type="InterPro" id="IPR041499">
    <property type="entry name" value="Tfc1/Sfc1_N"/>
</dbReference>
<dbReference type="GO" id="GO:0000127">
    <property type="term" value="C:transcription factor TFIIIC complex"/>
    <property type="evidence" value="ECO:0007669"/>
    <property type="project" value="InterPro"/>
</dbReference>
<dbReference type="Gene3D" id="3.30.200.160">
    <property type="entry name" value="TFIIIC, subcomplex tauA, subunit Sfc1, barrel domain"/>
    <property type="match status" value="1"/>
</dbReference>
<dbReference type="Proteomes" id="UP000054549">
    <property type="component" value="Unassembled WGS sequence"/>
</dbReference>
<dbReference type="STRING" id="946122.A0A0C2WVF9"/>
<feature type="domain" description="Transcription factor IIIC subunit Tfc1/Sfc1 triple barrel" evidence="7">
    <location>
        <begin position="15"/>
        <end position="120"/>
    </location>
</feature>
<evidence type="ECO:0000259" key="7">
    <source>
        <dbReference type="Pfam" id="PF17682"/>
    </source>
</evidence>
<name>A0A0C2WVF9_AMAMK</name>
<dbReference type="GO" id="GO:0001002">
    <property type="term" value="F:RNA polymerase III type 1 promoter sequence-specific DNA binding"/>
    <property type="evidence" value="ECO:0007669"/>
    <property type="project" value="TreeGrafter"/>
</dbReference>
<evidence type="ECO:0000256" key="3">
    <source>
        <dbReference type="ARBA" id="ARBA00023163"/>
    </source>
</evidence>
<evidence type="ECO:0000313" key="9">
    <source>
        <dbReference type="Proteomes" id="UP000054549"/>
    </source>
</evidence>
<dbReference type="Pfam" id="PF09734">
    <property type="entry name" value="Tau95"/>
    <property type="match status" value="1"/>
</dbReference>
<dbReference type="InterPro" id="IPR042536">
    <property type="entry name" value="TFIIIC_tauA_Sfc1"/>
</dbReference>
<dbReference type="HOGENOM" id="CLU_016809_1_1_1"/>
<feature type="domain" description="Transcription factor IIIC subunit 5 HTH" evidence="6">
    <location>
        <begin position="163"/>
        <end position="317"/>
    </location>
</feature>
<reference evidence="8 9" key="1">
    <citation type="submission" date="2014-04" db="EMBL/GenBank/DDBJ databases">
        <title>Evolutionary Origins and Diversification of the Mycorrhizal Mutualists.</title>
        <authorList>
            <consortium name="DOE Joint Genome Institute"/>
            <consortium name="Mycorrhizal Genomics Consortium"/>
            <person name="Kohler A."/>
            <person name="Kuo A."/>
            <person name="Nagy L.G."/>
            <person name="Floudas D."/>
            <person name="Copeland A."/>
            <person name="Barry K.W."/>
            <person name="Cichocki N."/>
            <person name="Veneault-Fourrey C."/>
            <person name="LaButti K."/>
            <person name="Lindquist E.A."/>
            <person name="Lipzen A."/>
            <person name="Lundell T."/>
            <person name="Morin E."/>
            <person name="Murat C."/>
            <person name="Riley R."/>
            <person name="Ohm R."/>
            <person name="Sun H."/>
            <person name="Tunlid A."/>
            <person name="Henrissat B."/>
            <person name="Grigoriev I.V."/>
            <person name="Hibbett D.S."/>
            <person name="Martin F."/>
        </authorList>
    </citation>
    <scope>NUCLEOTIDE SEQUENCE [LARGE SCALE GENOMIC DNA]</scope>
    <source>
        <strain evidence="8 9">Koide BX008</strain>
    </source>
</reference>
<evidence type="ECO:0000256" key="2">
    <source>
        <dbReference type="ARBA" id="ARBA00023125"/>
    </source>
</evidence>
<evidence type="ECO:0000313" key="8">
    <source>
        <dbReference type="EMBL" id="KIL65762.1"/>
    </source>
</evidence>
<sequence length="507" mass="57400">MTSASERPLPQTPFYSIEYPGYVQGTSVPLAVESLGGQSKLDHAFRRATSKPESILELSLRPSNPFAHQISGEVAATNNILFRVVKKKRKDNGQGEYTIEAVGVIHKTVRFRGLVDFQYQPNAKDNVACLRTATDAMDADALRAHRVTDTISPSQSPEGDLRLFPPPLFSRQIIPQGYKFANPASVVSTTVNEAGEEKKRMINRMRWKGFGPATIMFSDKLVPEKPPQTVEQGKDKVNQEIFDRLQRLFAERSIWTRMSLLNQFSVVETREIMNSKLLLPLVCYVFQDGPWRDTLVRFGYDPRKTPGARLYQRLYFRNANHPIERPSVTTRRQERAAILPRSTSSRNPNNDDAENDRSRSYIFDGRNLTKETAAFQLCDIEDPMLKEMIEDPDGIRDECDERDGWYTTHAYERIKMVLRHKFFSLLEGHIATDEECHNLLTVNEGSLKASATRTQKLRAGKHNMAKGALRPEDAAIATRGLSIEADGSGGNESKFRSLAWYNDIING</sequence>
<dbReference type="FunCoup" id="A0A0C2WVF9">
    <property type="interactions" value="388"/>
</dbReference>
<dbReference type="InParanoid" id="A0A0C2WVF9"/>
<gene>
    <name evidence="8" type="ORF">M378DRAFT_10617</name>
</gene>
<keyword evidence="3" id="KW-0804">Transcription</keyword>
<dbReference type="Pfam" id="PF17682">
    <property type="entry name" value="Tau95_N"/>
    <property type="match status" value="1"/>
</dbReference>
<keyword evidence="2" id="KW-0238">DNA-binding</keyword>
<dbReference type="PANTHER" id="PTHR13230:SF5">
    <property type="entry name" value="GENERAL TRANSCRIPTION FACTOR 3C POLYPEPTIDE 5"/>
    <property type="match status" value="1"/>
</dbReference>
<evidence type="ECO:0000256" key="4">
    <source>
        <dbReference type="ARBA" id="ARBA00023242"/>
    </source>
</evidence>
<evidence type="ECO:0000259" key="6">
    <source>
        <dbReference type="Pfam" id="PF09734"/>
    </source>
</evidence>
<dbReference type="GO" id="GO:0001003">
    <property type="term" value="F:RNA polymerase III type 2 promoter sequence-specific DNA binding"/>
    <property type="evidence" value="ECO:0007669"/>
    <property type="project" value="TreeGrafter"/>
</dbReference>
<feature type="region of interest" description="Disordered" evidence="5">
    <location>
        <begin position="325"/>
        <end position="358"/>
    </location>
</feature>
<dbReference type="AlphaFoldDB" id="A0A0C2WVF9"/>
<proteinExistence type="predicted"/>
<keyword evidence="4" id="KW-0539">Nucleus</keyword>
<dbReference type="InterPro" id="IPR040454">
    <property type="entry name" value="TF_IIIC_Tfc1/Sfc1"/>
</dbReference>
<dbReference type="InterPro" id="IPR019136">
    <property type="entry name" value="TF_IIIC_su-5_HTH"/>
</dbReference>
<dbReference type="PANTHER" id="PTHR13230">
    <property type="entry name" value="GENERAL TRANSCRIPTION FACTOR IIIC, POLYPEPTIDE 5"/>
    <property type="match status" value="1"/>
</dbReference>